<dbReference type="STRING" id="649761.HMPREF0973_03038"/>
<comment type="similarity">
    <text evidence="1 4 8">Belongs to the glycosyl hydrolase 26 family.</text>
</comment>
<evidence type="ECO:0000256" key="7">
    <source>
        <dbReference type="PIRSR" id="PIRSR018168-3"/>
    </source>
</evidence>
<evidence type="ECO:0000313" key="11">
    <source>
        <dbReference type="Proteomes" id="UP000003327"/>
    </source>
</evidence>
<gene>
    <name evidence="10" type="ORF">HMPREF0973_03038</name>
</gene>
<keyword evidence="4" id="KW-0964">Secreted</keyword>
<feature type="site" description="Plays an important role in maintaining the position of the catalytic nucleophile" evidence="7">
    <location>
        <position position="193"/>
    </location>
</feature>
<evidence type="ECO:0000256" key="6">
    <source>
        <dbReference type="PIRSR" id="PIRSR018168-2"/>
    </source>
</evidence>
<dbReference type="InterPro" id="IPR022790">
    <property type="entry name" value="GH26_dom"/>
</dbReference>
<proteinExistence type="inferred from homology"/>
<dbReference type="PIRSF" id="PIRSF018168">
    <property type="entry name" value="Mannan-1_4-beta-mannosidase"/>
    <property type="match status" value="1"/>
</dbReference>
<evidence type="ECO:0000256" key="2">
    <source>
        <dbReference type="ARBA" id="ARBA00022801"/>
    </source>
</evidence>
<organism evidence="10 11">
    <name type="scientific">Prevotella veroralis F0319</name>
    <dbReference type="NCBI Taxonomy" id="649761"/>
    <lineage>
        <taxon>Bacteria</taxon>
        <taxon>Pseudomonadati</taxon>
        <taxon>Bacteroidota</taxon>
        <taxon>Bacteroidia</taxon>
        <taxon>Bacteroidales</taxon>
        <taxon>Prevotellaceae</taxon>
        <taxon>Prevotella</taxon>
    </lineage>
</organism>
<dbReference type="PRINTS" id="PR00739">
    <property type="entry name" value="GLHYDRLASE26"/>
</dbReference>
<evidence type="ECO:0000256" key="3">
    <source>
        <dbReference type="ARBA" id="ARBA00023295"/>
    </source>
</evidence>
<protein>
    <recommendedName>
        <fullName evidence="4">Mannan endo-1,4-beta-mannosidase</fullName>
        <ecNumber evidence="4">3.2.1.78</ecNumber>
    </recommendedName>
</protein>
<feature type="domain" description="GH26" evidence="9">
    <location>
        <begin position="39"/>
        <end position="367"/>
    </location>
</feature>
<dbReference type="InterPro" id="IPR000805">
    <property type="entry name" value="Glyco_hydro_26"/>
</dbReference>
<dbReference type="AlphaFoldDB" id="C9MTR0"/>
<comment type="caution">
    <text evidence="10">The sequence shown here is derived from an EMBL/GenBank/DDBJ whole genome shotgun (WGS) entry which is preliminary data.</text>
</comment>
<dbReference type="HOGENOM" id="CLU_016930_0_1_10"/>
<feature type="binding site" evidence="6">
    <location>
        <position position="199"/>
    </location>
    <ligand>
        <name>substrate</name>
    </ligand>
</feature>
<feature type="binding site" evidence="6">
    <location>
        <position position="266"/>
    </location>
    <ligand>
        <name>substrate</name>
    </ligand>
</feature>
<dbReference type="GO" id="GO:0016985">
    <property type="term" value="F:mannan endo-1,4-beta-mannosidase activity"/>
    <property type="evidence" value="ECO:0007669"/>
    <property type="project" value="UniProtKB-UniRule"/>
</dbReference>
<dbReference type="PROSITE" id="PS51764">
    <property type="entry name" value="GH26"/>
    <property type="match status" value="1"/>
</dbReference>
<name>C9MTR0_9BACT</name>
<dbReference type="PANTHER" id="PTHR40079:SF4">
    <property type="entry name" value="GH26 DOMAIN-CONTAINING PROTEIN-RELATED"/>
    <property type="match status" value="1"/>
</dbReference>
<dbReference type="eggNOG" id="COG4124">
    <property type="taxonomic scope" value="Bacteria"/>
</dbReference>
<feature type="active site" description="Proton donor" evidence="5 8">
    <location>
        <position position="194"/>
    </location>
</feature>
<keyword evidence="4" id="KW-0119">Carbohydrate metabolism</keyword>
<evidence type="ECO:0000256" key="5">
    <source>
        <dbReference type="PIRSR" id="PIRSR018168-1"/>
    </source>
</evidence>
<feature type="binding site" evidence="6">
    <location>
        <position position="132"/>
    </location>
    <ligand>
        <name>substrate</name>
    </ligand>
</feature>
<dbReference type="EC" id="3.2.1.78" evidence="4"/>
<keyword evidence="11" id="KW-1185">Reference proteome</keyword>
<dbReference type="SUPFAM" id="SSF51445">
    <property type="entry name" value="(Trans)glycosidases"/>
    <property type="match status" value="1"/>
</dbReference>
<dbReference type="Gene3D" id="3.20.20.80">
    <property type="entry name" value="Glycosidases"/>
    <property type="match status" value="1"/>
</dbReference>
<evidence type="ECO:0000313" key="10">
    <source>
        <dbReference type="EMBL" id="EEX17167.1"/>
    </source>
</evidence>
<comment type="subcellular location">
    <subcellularLocation>
        <location evidence="4">Secreted</location>
    </subcellularLocation>
</comment>
<dbReference type="Proteomes" id="UP000003327">
    <property type="component" value="Unassembled WGS sequence"/>
</dbReference>
<dbReference type="Pfam" id="PF02156">
    <property type="entry name" value="Glyco_hydro_26"/>
    <property type="match status" value="1"/>
</dbReference>
<dbReference type="PANTHER" id="PTHR40079">
    <property type="entry name" value="MANNAN ENDO-1,4-BETA-MANNOSIDASE E-RELATED"/>
    <property type="match status" value="1"/>
</dbReference>
<evidence type="ECO:0000256" key="8">
    <source>
        <dbReference type="PROSITE-ProRule" id="PRU01100"/>
    </source>
</evidence>
<keyword evidence="2 4" id="KW-0378">Hydrolase</keyword>
<evidence type="ECO:0000259" key="9">
    <source>
        <dbReference type="PROSITE" id="PS51764"/>
    </source>
</evidence>
<accession>C9MTR0</accession>
<dbReference type="InterPro" id="IPR016714">
    <property type="entry name" value="MANB/E"/>
</dbReference>
<dbReference type="InterPro" id="IPR017853">
    <property type="entry name" value="GH"/>
</dbReference>
<evidence type="ECO:0000256" key="4">
    <source>
        <dbReference type="PIRNR" id="PIRNR018168"/>
    </source>
</evidence>
<dbReference type="EMBL" id="ACVA01000076">
    <property type="protein sequence ID" value="EEX17167.1"/>
    <property type="molecule type" value="Genomic_DNA"/>
</dbReference>
<dbReference type="GO" id="GO:0005576">
    <property type="term" value="C:extracellular region"/>
    <property type="evidence" value="ECO:0007669"/>
    <property type="project" value="UniProtKB-SubCell"/>
</dbReference>
<sequence>MKIYKKQPLQFSEMRKVILIIAIALLTINAVARKNMQKTPAEQLIECLQQLRKYGIMFGHQDALFYGTTWKWEYGRSDVNDVCGDYPAVLGCELGGLELGNEKNLDGVPFAKMRQQIIEHYKKGGIITISWHPYNPVTGQNAWNTEGDAVVAVLPGGKENVKMKLWHKRLASFFKSLKDNKGNSIPVIFRPWHEMSGSWFWWGYQQCTPEQYKALYQLTYNTMRQAGLSNIVWSYSPNAQADDTAEHYFRFYPGDKYVDVLGVDLYQNNGRQDFINQCQNEMQIMSAYAKSHNKLYALTEAGYRNTPDEKWYTSTLLPGIKGFKPCYVLLWRNAWDNAEENFGPAPEKACAKDFKEIYKQGAFLFRSHLEKYTEKKEM</sequence>
<comment type="catalytic activity">
    <reaction evidence="4">
        <text>Random hydrolysis of (1-&gt;4)-beta-D-mannosidic linkages in mannans, galactomannans and glucomannans.</text>
        <dbReference type="EC" id="3.2.1.78"/>
    </reaction>
</comment>
<feature type="active site" description="Nucleophile" evidence="5 8">
    <location>
        <position position="300"/>
    </location>
</feature>
<evidence type="ECO:0000256" key="1">
    <source>
        <dbReference type="ARBA" id="ARBA00007754"/>
    </source>
</evidence>
<keyword evidence="3 4" id="KW-0326">Glycosidase</keyword>
<reference evidence="10 11" key="1">
    <citation type="submission" date="2009-09" db="EMBL/GenBank/DDBJ databases">
        <authorList>
            <person name="Weinstock G."/>
            <person name="Sodergren E."/>
            <person name="Clifton S."/>
            <person name="Fulton L."/>
            <person name="Fulton B."/>
            <person name="Courtney L."/>
            <person name="Fronick C."/>
            <person name="Harrison M."/>
            <person name="Strong C."/>
            <person name="Farmer C."/>
            <person name="Delahaunty K."/>
            <person name="Markovic C."/>
            <person name="Hall O."/>
            <person name="Minx P."/>
            <person name="Tomlinson C."/>
            <person name="Mitreva M."/>
            <person name="Nelson J."/>
            <person name="Hou S."/>
            <person name="Wollam A."/>
            <person name="Pepin K.H."/>
            <person name="Johnson M."/>
            <person name="Bhonagiri V."/>
            <person name="Nash W.E."/>
            <person name="Warren W."/>
            <person name="Chinwalla A."/>
            <person name="Mardis E.R."/>
            <person name="Wilson R.K."/>
        </authorList>
    </citation>
    <scope>NUCLEOTIDE SEQUENCE [LARGE SCALE GENOMIC DNA]</scope>
    <source>
        <strain evidence="10 11">F0319</strain>
    </source>
</reference>
<dbReference type="GO" id="GO:0006080">
    <property type="term" value="P:substituted mannan metabolic process"/>
    <property type="evidence" value="ECO:0007669"/>
    <property type="project" value="UniProtKB-UniRule"/>
</dbReference>